<accession>A0ABW6PIQ4</accession>
<evidence type="ECO:0000256" key="1">
    <source>
        <dbReference type="SAM" id="SignalP"/>
    </source>
</evidence>
<proteinExistence type="predicted"/>
<comment type="caution">
    <text evidence="2">The sequence shown here is derived from an EMBL/GenBank/DDBJ whole genome shotgun (WGS) entry which is preliminary data.</text>
</comment>
<organism evidence="2 3">
    <name type="scientific">Nocardia thailandica</name>
    <dbReference type="NCBI Taxonomy" id="257275"/>
    <lineage>
        <taxon>Bacteria</taxon>
        <taxon>Bacillati</taxon>
        <taxon>Actinomycetota</taxon>
        <taxon>Actinomycetes</taxon>
        <taxon>Mycobacteriales</taxon>
        <taxon>Nocardiaceae</taxon>
        <taxon>Nocardia</taxon>
    </lineage>
</organism>
<dbReference type="Proteomes" id="UP001601444">
    <property type="component" value="Unassembled WGS sequence"/>
</dbReference>
<evidence type="ECO:0000313" key="2">
    <source>
        <dbReference type="EMBL" id="MFF0542277.1"/>
    </source>
</evidence>
<protein>
    <submittedName>
        <fullName evidence="2">Hemophore-related protein</fullName>
    </submittedName>
</protein>
<dbReference type="EMBL" id="JBIAMX010000002">
    <property type="protein sequence ID" value="MFF0542277.1"/>
    <property type="molecule type" value="Genomic_DNA"/>
</dbReference>
<reference evidence="2 3" key="1">
    <citation type="submission" date="2024-10" db="EMBL/GenBank/DDBJ databases">
        <title>The Natural Products Discovery Center: Release of the First 8490 Sequenced Strains for Exploring Actinobacteria Biosynthetic Diversity.</title>
        <authorList>
            <person name="Kalkreuter E."/>
            <person name="Kautsar S.A."/>
            <person name="Yang D."/>
            <person name="Bader C.D."/>
            <person name="Teijaro C.N."/>
            <person name="Fluegel L."/>
            <person name="Davis C.M."/>
            <person name="Simpson J.R."/>
            <person name="Lauterbach L."/>
            <person name="Steele A.D."/>
            <person name="Gui C."/>
            <person name="Meng S."/>
            <person name="Li G."/>
            <person name="Viehrig K."/>
            <person name="Ye F."/>
            <person name="Su P."/>
            <person name="Kiefer A.F."/>
            <person name="Nichols A."/>
            <person name="Cepeda A.J."/>
            <person name="Yan W."/>
            <person name="Fan B."/>
            <person name="Jiang Y."/>
            <person name="Adhikari A."/>
            <person name="Zheng C.-J."/>
            <person name="Schuster L."/>
            <person name="Cowan T.M."/>
            <person name="Smanski M.J."/>
            <person name="Chevrette M.G."/>
            <person name="De Carvalho L.P.S."/>
            <person name="Shen B."/>
        </authorList>
    </citation>
    <scope>NUCLEOTIDE SEQUENCE [LARGE SCALE GENOMIC DNA]</scope>
    <source>
        <strain evidence="2 3">NPDC004045</strain>
    </source>
</reference>
<dbReference type="NCBIfam" id="TIGR04529">
    <property type="entry name" value="MTB_hemophore"/>
    <property type="match status" value="1"/>
</dbReference>
<feature type="signal peptide" evidence="1">
    <location>
        <begin position="1"/>
        <end position="24"/>
    </location>
</feature>
<sequence length="125" mass="13293">MFARALLGAVLVAAATAGALGTAAADPGDRPHPLLDTTCSLDQIDAALAERAPALAQRFAQHPEFRTRLGELLAVAPDQRRVMILQKRGEHGDRHEGGERRIIIQEGPEGGHAALTDVLEHCGSY</sequence>
<keyword evidence="1" id="KW-0732">Signal</keyword>
<feature type="chain" id="PRO_5047031281" evidence="1">
    <location>
        <begin position="25"/>
        <end position="125"/>
    </location>
</feature>
<name>A0ABW6PIQ4_9NOCA</name>
<dbReference type="InterPro" id="IPR032407">
    <property type="entry name" value="MHB"/>
</dbReference>
<keyword evidence="3" id="KW-1185">Reference proteome</keyword>
<dbReference type="RefSeq" id="WP_387699238.1">
    <property type="nucleotide sequence ID" value="NZ_JBIAMX010000002.1"/>
</dbReference>
<gene>
    <name evidence="2" type="ORF">ACFYTF_05515</name>
</gene>
<evidence type="ECO:0000313" key="3">
    <source>
        <dbReference type="Proteomes" id="UP001601444"/>
    </source>
</evidence>